<feature type="domain" description="Ubiquitin carboxyl-terminal hydrolase 47 C-terminal" evidence="1">
    <location>
        <begin position="36"/>
        <end position="89"/>
    </location>
</feature>
<dbReference type="Pfam" id="PF19718">
    <property type="entry name" value="USP47_C"/>
    <property type="match status" value="1"/>
</dbReference>
<dbReference type="Proteomes" id="UP000821837">
    <property type="component" value="Chromosome 8"/>
</dbReference>
<keyword evidence="3" id="KW-1185">Reference proteome</keyword>
<reference evidence="2" key="1">
    <citation type="journal article" date="2020" name="Cell">
        <title>Large-Scale Comparative Analyses of Tick Genomes Elucidate Their Genetic Diversity and Vector Capacities.</title>
        <authorList>
            <consortium name="Tick Genome and Microbiome Consortium (TIGMIC)"/>
            <person name="Jia N."/>
            <person name="Wang J."/>
            <person name="Shi W."/>
            <person name="Du L."/>
            <person name="Sun Y."/>
            <person name="Zhan W."/>
            <person name="Jiang J.F."/>
            <person name="Wang Q."/>
            <person name="Zhang B."/>
            <person name="Ji P."/>
            <person name="Bell-Sakyi L."/>
            <person name="Cui X.M."/>
            <person name="Yuan T.T."/>
            <person name="Jiang B.G."/>
            <person name="Yang W.F."/>
            <person name="Lam T.T."/>
            <person name="Chang Q.C."/>
            <person name="Ding S.J."/>
            <person name="Wang X.J."/>
            <person name="Zhu J.G."/>
            <person name="Ruan X.D."/>
            <person name="Zhao L."/>
            <person name="Wei J.T."/>
            <person name="Ye R.Z."/>
            <person name="Que T.C."/>
            <person name="Du C.H."/>
            <person name="Zhou Y.H."/>
            <person name="Cheng J.X."/>
            <person name="Dai P.F."/>
            <person name="Guo W.B."/>
            <person name="Han X.H."/>
            <person name="Huang E.J."/>
            <person name="Li L.F."/>
            <person name="Wei W."/>
            <person name="Gao Y.C."/>
            <person name="Liu J.Z."/>
            <person name="Shao H.Z."/>
            <person name="Wang X."/>
            <person name="Wang C.C."/>
            <person name="Yang T.C."/>
            <person name="Huo Q.B."/>
            <person name="Li W."/>
            <person name="Chen H.Y."/>
            <person name="Chen S.E."/>
            <person name="Zhou L.G."/>
            <person name="Ni X.B."/>
            <person name="Tian J.H."/>
            <person name="Sheng Y."/>
            <person name="Liu T."/>
            <person name="Pan Y.S."/>
            <person name="Xia L.Y."/>
            <person name="Li J."/>
            <person name="Zhao F."/>
            <person name="Cao W.C."/>
        </authorList>
    </citation>
    <scope>NUCLEOTIDE SEQUENCE</scope>
    <source>
        <strain evidence="2">Rsan-2018</strain>
    </source>
</reference>
<dbReference type="InterPro" id="IPR045578">
    <property type="entry name" value="USP47_C"/>
</dbReference>
<dbReference type="EMBL" id="JABSTV010001254">
    <property type="protein sequence ID" value="KAH7939877.1"/>
    <property type="molecule type" value="Genomic_DNA"/>
</dbReference>
<accession>A0A9D4SR54</accession>
<name>A0A9D4SR54_RHISA</name>
<reference evidence="2" key="2">
    <citation type="submission" date="2021-09" db="EMBL/GenBank/DDBJ databases">
        <authorList>
            <person name="Jia N."/>
            <person name="Wang J."/>
            <person name="Shi W."/>
            <person name="Du L."/>
            <person name="Sun Y."/>
            <person name="Zhan W."/>
            <person name="Jiang J."/>
            <person name="Wang Q."/>
            <person name="Zhang B."/>
            <person name="Ji P."/>
            <person name="Sakyi L.B."/>
            <person name="Cui X."/>
            <person name="Yuan T."/>
            <person name="Jiang B."/>
            <person name="Yang W."/>
            <person name="Lam T.T.-Y."/>
            <person name="Chang Q."/>
            <person name="Ding S."/>
            <person name="Wang X."/>
            <person name="Zhu J."/>
            <person name="Ruan X."/>
            <person name="Zhao L."/>
            <person name="Wei J."/>
            <person name="Que T."/>
            <person name="Du C."/>
            <person name="Cheng J."/>
            <person name="Dai P."/>
            <person name="Han X."/>
            <person name="Huang E."/>
            <person name="Gao Y."/>
            <person name="Liu J."/>
            <person name="Shao H."/>
            <person name="Ye R."/>
            <person name="Li L."/>
            <person name="Wei W."/>
            <person name="Wang X."/>
            <person name="Wang C."/>
            <person name="Huo Q."/>
            <person name="Li W."/>
            <person name="Guo W."/>
            <person name="Chen H."/>
            <person name="Chen S."/>
            <person name="Zhou L."/>
            <person name="Zhou L."/>
            <person name="Ni X."/>
            <person name="Tian J."/>
            <person name="Zhou Y."/>
            <person name="Sheng Y."/>
            <person name="Liu T."/>
            <person name="Pan Y."/>
            <person name="Xia L."/>
            <person name="Li J."/>
            <person name="Zhao F."/>
            <person name="Cao W."/>
        </authorList>
    </citation>
    <scope>NUCLEOTIDE SEQUENCE</scope>
    <source>
        <strain evidence="2">Rsan-2018</strain>
        <tissue evidence="2">Larvae</tissue>
    </source>
</reference>
<dbReference type="AlphaFoldDB" id="A0A9D4SR54"/>
<organism evidence="2 3">
    <name type="scientific">Rhipicephalus sanguineus</name>
    <name type="common">Brown dog tick</name>
    <name type="synonym">Ixodes sanguineus</name>
    <dbReference type="NCBI Taxonomy" id="34632"/>
    <lineage>
        <taxon>Eukaryota</taxon>
        <taxon>Metazoa</taxon>
        <taxon>Ecdysozoa</taxon>
        <taxon>Arthropoda</taxon>
        <taxon>Chelicerata</taxon>
        <taxon>Arachnida</taxon>
        <taxon>Acari</taxon>
        <taxon>Parasitiformes</taxon>
        <taxon>Ixodida</taxon>
        <taxon>Ixodoidea</taxon>
        <taxon>Ixodidae</taxon>
        <taxon>Rhipicephalinae</taxon>
        <taxon>Rhipicephalus</taxon>
        <taxon>Rhipicephalus</taxon>
    </lineage>
</organism>
<protein>
    <recommendedName>
        <fullName evidence="1">Ubiquitin carboxyl-terminal hydrolase 47 C-terminal domain-containing protein</fullName>
    </recommendedName>
</protein>
<proteinExistence type="predicted"/>
<evidence type="ECO:0000313" key="3">
    <source>
        <dbReference type="Proteomes" id="UP000821837"/>
    </source>
</evidence>
<gene>
    <name evidence="2" type="ORF">HPB52_018691</name>
</gene>
<sequence>MPIYPARSEEELRTLEDSLDNSIIFAALITRQAWMREEDVVVARCRSTFPATPSLLKIETDTLWASSQELHLRWWPSQVIEDGHMFIYK</sequence>
<evidence type="ECO:0000259" key="1">
    <source>
        <dbReference type="Pfam" id="PF19718"/>
    </source>
</evidence>
<evidence type="ECO:0000313" key="2">
    <source>
        <dbReference type="EMBL" id="KAH7939877.1"/>
    </source>
</evidence>
<comment type="caution">
    <text evidence="2">The sequence shown here is derived from an EMBL/GenBank/DDBJ whole genome shotgun (WGS) entry which is preliminary data.</text>
</comment>